<evidence type="ECO:0000256" key="14">
    <source>
        <dbReference type="ARBA" id="ARBA00061627"/>
    </source>
</evidence>
<evidence type="ECO:0000256" key="5">
    <source>
        <dbReference type="ARBA" id="ARBA00022722"/>
    </source>
</evidence>
<dbReference type="InterPro" id="IPR015966">
    <property type="entry name" value="tRNA_lig_kin_fungi"/>
</dbReference>
<comment type="function">
    <text evidence="13">One of the two proteins required for the splicing of precursor tRNA molecules containing introns. The ligation activity requires three enzymatic activities: phosphorylation of the 5' terminus of the 3' half-tRNA in the presence of ATP, opening of the 2'3'-cyclic phosphodiester bond of the 5' half-tRNA leaving a 2'-phosphomonoester and ligation of the two tRNA halves in an ATP-dependent reaction.</text>
</comment>
<evidence type="ECO:0000259" key="18">
    <source>
        <dbReference type="Pfam" id="PF08302"/>
    </source>
</evidence>
<keyword evidence="5" id="KW-0540">Nuclease</keyword>
<dbReference type="GO" id="GO:0004519">
    <property type="term" value="F:endonuclease activity"/>
    <property type="evidence" value="ECO:0007669"/>
    <property type="project" value="UniProtKB-KW"/>
</dbReference>
<dbReference type="GO" id="GO:0051730">
    <property type="term" value="F:GTP-dependent polyribonucleotide 5'-hydroxyl-kinase activity"/>
    <property type="evidence" value="ECO:0007669"/>
    <property type="project" value="InterPro"/>
</dbReference>
<evidence type="ECO:0000256" key="3">
    <source>
        <dbReference type="ARBA" id="ARBA00022679"/>
    </source>
</evidence>
<dbReference type="Pfam" id="PF08302">
    <property type="entry name" value="tRNA_lig_CPD"/>
    <property type="match status" value="1"/>
</dbReference>
<evidence type="ECO:0000256" key="4">
    <source>
        <dbReference type="ARBA" id="ARBA00022694"/>
    </source>
</evidence>
<keyword evidence="22" id="KW-1185">Reference proteome</keyword>
<keyword evidence="2 16" id="KW-0436">Ligase</keyword>
<evidence type="ECO:0000256" key="16">
    <source>
        <dbReference type="PIRNR" id="PIRNR019634"/>
    </source>
</evidence>
<feature type="active site" description="N6-AMP-lysine intermediate" evidence="17">
    <location>
        <position position="108"/>
    </location>
</feature>
<dbReference type="Pfam" id="PF09511">
    <property type="entry name" value="RNA_lig_T4_1"/>
    <property type="match status" value="1"/>
</dbReference>
<evidence type="ECO:0000256" key="6">
    <source>
        <dbReference type="ARBA" id="ARBA00022741"/>
    </source>
</evidence>
<dbReference type="InterPro" id="IPR012387">
    <property type="entry name" value="Trl1_fun"/>
</dbReference>
<dbReference type="FunFam" id="3.40.50.300:FF:001934">
    <property type="entry name" value="tRNA ligase"/>
    <property type="match status" value="1"/>
</dbReference>
<evidence type="ECO:0000256" key="13">
    <source>
        <dbReference type="ARBA" id="ARBA00055002"/>
    </source>
</evidence>
<keyword evidence="11" id="KW-0511">Multifunctional enzyme</keyword>
<keyword evidence="8" id="KW-0418">Kinase</keyword>
<dbReference type="EC" id="6.5.1.3" evidence="1 16"/>
<evidence type="ECO:0000259" key="20">
    <source>
        <dbReference type="Pfam" id="PF09511"/>
    </source>
</evidence>
<dbReference type="InterPro" id="IPR015965">
    <property type="entry name" value="tRNA_lig_PDEase"/>
</dbReference>
<evidence type="ECO:0000313" key="21">
    <source>
        <dbReference type="EMBL" id="KAI3405129.2"/>
    </source>
</evidence>
<comment type="catalytic activity">
    <reaction evidence="12 16">
        <text>ATP + (ribonucleotide)n-3'-hydroxyl + 5'-phospho-(ribonucleotide)m = (ribonucleotide)n+m + AMP + diphosphate.</text>
        <dbReference type="EC" id="6.5.1.3"/>
    </reaction>
</comment>
<comment type="caution">
    <text evidence="21">The sequence shown here is derived from an EMBL/GenBank/DDBJ whole genome shotgun (WGS) entry which is preliminary data.</text>
</comment>
<dbReference type="GeneID" id="73379702"/>
<dbReference type="GO" id="GO:0006388">
    <property type="term" value="P:tRNA splicing, via endonucleolytic cleavage and ligation"/>
    <property type="evidence" value="ECO:0007669"/>
    <property type="project" value="UniProtKB-UniRule"/>
</dbReference>
<dbReference type="Pfam" id="PF08303">
    <property type="entry name" value="tRNA_lig_kinase"/>
    <property type="match status" value="1"/>
</dbReference>
<dbReference type="RefSeq" id="XP_049180874.1">
    <property type="nucleotide sequence ID" value="XM_049323277.1"/>
</dbReference>
<evidence type="ECO:0000256" key="9">
    <source>
        <dbReference type="ARBA" id="ARBA00022801"/>
    </source>
</evidence>
<keyword evidence="9" id="KW-0378">Hydrolase</keyword>
<dbReference type="Gene3D" id="3.40.50.300">
    <property type="entry name" value="P-loop containing nucleotide triphosphate hydrolases"/>
    <property type="match status" value="1"/>
</dbReference>
<dbReference type="InterPro" id="IPR019039">
    <property type="entry name" value="T4-Rnl1-like_N"/>
</dbReference>
<dbReference type="GO" id="GO:0003972">
    <property type="term" value="F:RNA ligase (ATP) activity"/>
    <property type="evidence" value="ECO:0007669"/>
    <property type="project" value="UniProtKB-UniRule"/>
</dbReference>
<dbReference type="GO" id="GO:0008081">
    <property type="term" value="F:phosphoric diester hydrolase activity"/>
    <property type="evidence" value="ECO:0007669"/>
    <property type="project" value="InterPro"/>
</dbReference>
<dbReference type="PANTHER" id="PTHR32004:SF1">
    <property type="entry name" value="TRNA LIGASE"/>
    <property type="match status" value="1"/>
</dbReference>
<evidence type="ECO:0000256" key="12">
    <source>
        <dbReference type="ARBA" id="ARBA00034038"/>
    </source>
</evidence>
<name>A0AAI9SXY2_9ASCO</name>
<comment type="similarity">
    <text evidence="14 16">Belongs to the TRL1 family.</text>
</comment>
<keyword evidence="3" id="KW-0808">Transferase</keyword>
<dbReference type="PANTHER" id="PTHR32004">
    <property type="entry name" value="TRNA LIGASE"/>
    <property type="match status" value="1"/>
</dbReference>
<evidence type="ECO:0000256" key="8">
    <source>
        <dbReference type="ARBA" id="ARBA00022777"/>
    </source>
</evidence>
<evidence type="ECO:0000259" key="19">
    <source>
        <dbReference type="Pfam" id="PF08303"/>
    </source>
</evidence>
<dbReference type="PIRSF" id="PIRSF019634">
    <property type="entry name" value="tRNA_lig_yeast"/>
    <property type="match status" value="1"/>
</dbReference>
<gene>
    <name evidence="21" type="ORF">KGF56_002085</name>
</gene>
<reference evidence="21" key="1">
    <citation type="journal article" date="2022" name="DNA Res.">
        <title>Genome analysis of five recently described species of the CUG-Ser clade uncovers Candida theae as a new hybrid lineage with pathogenic potential in the Candida parapsilosis species complex.</title>
        <authorList>
            <person name="Mixao V."/>
            <person name="Del Olmo V."/>
            <person name="Hegedusova E."/>
            <person name="Saus E."/>
            <person name="Pryszcz L."/>
            <person name="Cillingova A."/>
            <person name="Nosek J."/>
            <person name="Gabaldon T."/>
        </authorList>
    </citation>
    <scope>NUCLEOTIDE SEQUENCE</scope>
    <source>
        <strain evidence="21">CBS 10844</strain>
    </source>
</reference>
<dbReference type="GO" id="GO:0005634">
    <property type="term" value="C:nucleus"/>
    <property type="evidence" value="ECO:0007669"/>
    <property type="project" value="TreeGrafter"/>
</dbReference>
<keyword evidence="7" id="KW-0255">Endonuclease</keyword>
<evidence type="ECO:0000256" key="10">
    <source>
        <dbReference type="ARBA" id="ARBA00022840"/>
    </source>
</evidence>
<evidence type="ECO:0000256" key="15">
    <source>
        <dbReference type="ARBA" id="ARBA00073988"/>
    </source>
</evidence>
<keyword evidence="4 16" id="KW-0819">tRNA processing</keyword>
<feature type="domain" description="T4 RNA ligase 1-like N-terminal" evidence="20">
    <location>
        <begin position="61"/>
        <end position="283"/>
    </location>
</feature>
<evidence type="ECO:0000256" key="1">
    <source>
        <dbReference type="ARBA" id="ARBA00012724"/>
    </source>
</evidence>
<evidence type="ECO:0000256" key="2">
    <source>
        <dbReference type="ARBA" id="ARBA00022598"/>
    </source>
</evidence>
<feature type="domain" description="tRNA ligase phosphodiesterase" evidence="18">
    <location>
        <begin position="561"/>
        <end position="765"/>
    </location>
</feature>
<organism evidence="21 22">
    <name type="scientific">Candida oxycetoniae</name>
    <dbReference type="NCBI Taxonomy" id="497107"/>
    <lineage>
        <taxon>Eukaryota</taxon>
        <taxon>Fungi</taxon>
        <taxon>Dikarya</taxon>
        <taxon>Ascomycota</taxon>
        <taxon>Saccharomycotina</taxon>
        <taxon>Pichiomycetes</taxon>
        <taxon>Debaryomycetaceae</taxon>
        <taxon>Candida/Lodderomyces clade</taxon>
        <taxon>Candida</taxon>
    </lineage>
</organism>
<dbReference type="Proteomes" id="UP001202479">
    <property type="component" value="Unassembled WGS sequence"/>
</dbReference>
<protein>
    <recommendedName>
        <fullName evidence="15 16">tRNA ligase</fullName>
        <ecNumber evidence="1 16">6.5.1.3</ecNumber>
    </recommendedName>
</protein>
<dbReference type="GO" id="GO:0005524">
    <property type="term" value="F:ATP binding"/>
    <property type="evidence" value="ECO:0007669"/>
    <property type="project" value="UniProtKB-UniRule"/>
</dbReference>
<proteinExistence type="inferred from homology"/>
<feature type="domain" description="tRNA ligase kinase" evidence="19">
    <location>
        <begin position="393"/>
        <end position="556"/>
    </location>
</feature>
<evidence type="ECO:0000313" key="22">
    <source>
        <dbReference type="Proteomes" id="UP001202479"/>
    </source>
</evidence>
<accession>A0AAI9SXY2</accession>
<dbReference type="InterPro" id="IPR027417">
    <property type="entry name" value="P-loop_NTPase"/>
</dbReference>
<evidence type="ECO:0000256" key="11">
    <source>
        <dbReference type="ARBA" id="ARBA00023268"/>
    </source>
</evidence>
<evidence type="ECO:0000256" key="17">
    <source>
        <dbReference type="PIRSR" id="PIRSR019634-50"/>
    </source>
</evidence>
<sequence length="800" mass="92727">MRDTREAVNQLCSRLEESTKIKRNGKCKKFTNFVHNTKIAIDSWKFQDFDYGKEDVNLPVQARGFFTLNNEAIVVRGYDKFFNVGEKPFTKEKYLLEKTKGPYDVTLKENGCIIFISGLSSGDIVVCSKHSTGQREGTERNHALEGEMQLRKQLGDEGVKQLAQYLYSHNLTAIAELCDDEFEEHVLAYPRDKAGLYLHGLNYNSIKFQTLAISEVVEFAREWGFKVIDYLQIEDANELFRFLHECGKTGTYRGREIEGFVMRCKMNQDDDFFFKYKFEEPYLLYRQFREGTRQLLNGSPILSIKMKKNKFITKKYLEFAAKLFEEQPDLKERYRRGFGIIHVRQLFLEHLQETNGMNLLSLDAKLSEEMGKLSIMSMSSSSSSSPEETIKYVFVPIATIGCGKTTVFNTLSLLFPDWVHIQNDNISRKSKLKITDQTLKALEVHSVVLFDRNNSLYRERKQIFTTVAEKRKQHLDDFIDIKFIGLNFVHDISEQQLWDITFERVEKRGDNHQSIKSNKDKELATKVMQGFIDRFQPVNTEKQPDCQFDHVINLKLTKSDSSLENVEIIINDIMENFPKLIPTKPSEEVIEEMFKTSLEYKPTFFKDMTVKKPKKPLYYGIGIHYEHIIECLELIAENEEYLRLQKEKFVQDEFHITLGHVSNTKTNNKAKAKWTKLVETLGLGDTEAGKNYLSFFSNVRLLQVVINKGKLICIKCELLLTTDANKTKVDIDPINEHLHITVGCFPPTTAVDSNATLQALYKDSKELKRDGVYDLDNDTIEVRNFQAAIPLTHQQIFAFF</sequence>
<dbReference type="EMBL" id="JAHUZD010000067">
    <property type="protein sequence ID" value="KAI3405129.2"/>
    <property type="molecule type" value="Genomic_DNA"/>
</dbReference>
<evidence type="ECO:0000256" key="7">
    <source>
        <dbReference type="ARBA" id="ARBA00022759"/>
    </source>
</evidence>
<keyword evidence="6" id="KW-0547">Nucleotide-binding</keyword>
<dbReference type="AlphaFoldDB" id="A0AAI9SXY2"/>
<keyword evidence="10" id="KW-0067">ATP-binding</keyword>